<dbReference type="OrthoDB" id="3256525at2759"/>
<organism evidence="1 2">
    <name type="scientific">Rickenella mellea</name>
    <dbReference type="NCBI Taxonomy" id="50990"/>
    <lineage>
        <taxon>Eukaryota</taxon>
        <taxon>Fungi</taxon>
        <taxon>Dikarya</taxon>
        <taxon>Basidiomycota</taxon>
        <taxon>Agaricomycotina</taxon>
        <taxon>Agaricomycetes</taxon>
        <taxon>Hymenochaetales</taxon>
        <taxon>Rickenellaceae</taxon>
        <taxon>Rickenella</taxon>
    </lineage>
</organism>
<gene>
    <name evidence="1" type="ORF">BD410DRAFT_793803</name>
</gene>
<accession>A0A4Y7PST7</accession>
<name>A0A4Y7PST7_9AGAM</name>
<evidence type="ECO:0000313" key="2">
    <source>
        <dbReference type="Proteomes" id="UP000294933"/>
    </source>
</evidence>
<dbReference type="VEuPathDB" id="FungiDB:BD410DRAFT_793803"/>
<dbReference type="Proteomes" id="UP000294933">
    <property type="component" value="Unassembled WGS sequence"/>
</dbReference>
<dbReference type="EMBL" id="ML170214">
    <property type="protein sequence ID" value="TDL17932.1"/>
    <property type="molecule type" value="Genomic_DNA"/>
</dbReference>
<proteinExistence type="predicted"/>
<evidence type="ECO:0008006" key="3">
    <source>
        <dbReference type="Google" id="ProtNLM"/>
    </source>
</evidence>
<sequence>MDPHLPPEIWRKVLRFATFTATSLNAVDWDPRWSYARSQAVTHLAWTYESTLSTKKAITLVSRHFRELSIEYLYEHVHLFSTHNAMLLLVTILSHTTAISSPDSAAKWIKHIFVKLRKNEDSDEMDAVLMQIFPHCQKLAGFGWESNGQLQDTNDDSELMASIPLSITGLEWNRNSYGRSFNSLRNHTALRHLRVSDLSSHSQDLHAVTMPFVTHLDVRAPMTCIAASQWGLPSISHLTTDWRRGQNFERLVSRDTLRSLYISPTTWTTLDAIPRILATMPKLETFSYDVAVNTLYPLHYSSTWLGVGSLASLTRIHLICRIFSYFGNSKRSFSAIRDFFFDHLQPLMTKHPPLTIGIVDAQLMFEHWNFRENGYHAAAKEKFFDDLSASLSSTGVQITVM</sequence>
<reference evidence="1 2" key="1">
    <citation type="submission" date="2018-06" db="EMBL/GenBank/DDBJ databases">
        <title>A transcriptomic atlas of mushroom development highlights an independent origin of complex multicellularity.</title>
        <authorList>
            <consortium name="DOE Joint Genome Institute"/>
            <person name="Krizsan K."/>
            <person name="Almasi E."/>
            <person name="Merenyi Z."/>
            <person name="Sahu N."/>
            <person name="Viragh M."/>
            <person name="Koszo T."/>
            <person name="Mondo S."/>
            <person name="Kiss B."/>
            <person name="Balint B."/>
            <person name="Kues U."/>
            <person name="Barry K."/>
            <person name="Hegedus J.C."/>
            <person name="Henrissat B."/>
            <person name="Johnson J."/>
            <person name="Lipzen A."/>
            <person name="Ohm R."/>
            <person name="Nagy I."/>
            <person name="Pangilinan J."/>
            <person name="Yan J."/>
            <person name="Xiong Y."/>
            <person name="Grigoriev I.V."/>
            <person name="Hibbett D.S."/>
            <person name="Nagy L.G."/>
        </authorList>
    </citation>
    <scope>NUCLEOTIDE SEQUENCE [LARGE SCALE GENOMIC DNA]</scope>
    <source>
        <strain evidence="1 2">SZMC22713</strain>
    </source>
</reference>
<evidence type="ECO:0000313" key="1">
    <source>
        <dbReference type="EMBL" id="TDL17932.1"/>
    </source>
</evidence>
<protein>
    <recommendedName>
        <fullName evidence="3">F-box domain-containing protein</fullName>
    </recommendedName>
</protein>
<keyword evidence="2" id="KW-1185">Reference proteome</keyword>
<dbReference type="AlphaFoldDB" id="A0A4Y7PST7"/>